<dbReference type="GO" id="GO:0009252">
    <property type="term" value="P:peptidoglycan biosynthetic process"/>
    <property type="evidence" value="ECO:0007669"/>
    <property type="project" value="UniProtKB-UniRule"/>
</dbReference>
<dbReference type="EMBL" id="FOFS01000001">
    <property type="protein sequence ID" value="SEP77077.1"/>
    <property type="molecule type" value="Genomic_DNA"/>
</dbReference>
<comment type="subunit">
    <text evidence="2">Homodimer.</text>
</comment>
<dbReference type="AlphaFoldDB" id="A0A1H9AKS5"/>
<dbReference type="CDD" id="cd00475">
    <property type="entry name" value="Cis_IPPS"/>
    <property type="match status" value="1"/>
</dbReference>
<evidence type="ECO:0000313" key="3">
    <source>
        <dbReference type="EMBL" id="SEP77077.1"/>
    </source>
</evidence>
<feature type="binding site" evidence="2">
    <location>
        <position position="73"/>
    </location>
    <ligand>
        <name>substrate</name>
    </ligand>
</feature>
<keyword evidence="1 2" id="KW-0808">Transferase</keyword>
<dbReference type="NCBIfam" id="TIGR00055">
    <property type="entry name" value="uppS"/>
    <property type="match status" value="1"/>
</dbReference>
<feature type="binding site" evidence="2">
    <location>
        <begin position="191"/>
        <end position="193"/>
    </location>
    <ligand>
        <name>substrate</name>
    </ligand>
</feature>
<dbReference type="GO" id="GO:0005829">
    <property type="term" value="C:cytosol"/>
    <property type="evidence" value="ECO:0007669"/>
    <property type="project" value="TreeGrafter"/>
</dbReference>
<protein>
    <recommendedName>
        <fullName evidence="2">Ditrans,polycis-undecaprenyl-diphosphate synthase ((2E,6E)-farnesyl-diphosphate specific)</fullName>
        <ecNumber evidence="2">2.5.1.31</ecNumber>
    </recommendedName>
    <alternativeName>
        <fullName evidence="2">Ditrans,polycis-undecaprenylcistransferase</fullName>
    </alternativeName>
    <alternativeName>
        <fullName evidence="2">Undecaprenyl diphosphate synthase</fullName>
        <shortName evidence="2">UDS</shortName>
    </alternativeName>
    <alternativeName>
        <fullName evidence="2">Undecaprenyl pyrophosphate synthase</fullName>
        <shortName evidence="2">UPP synthase</shortName>
    </alternativeName>
</protein>
<dbReference type="InterPro" id="IPR001441">
    <property type="entry name" value="UPP_synth-like"/>
</dbReference>
<dbReference type="GO" id="GO:0000287">
    <property type="term" value="F:magnesium ion binding"/>
    <property type="evidence" value="ECO:0007669"/>
    <property type="project" value="UniProtKB-UniRule"/>
</dbReference>
<keyword evidence="2" id="KW-0479">Metal-binding</keyword>
<keyword evidence="2" id="KW-0961">Cell wall biogenesis/degradation</keyword>
<keyword evidence="2" id="KW-0573">Peptidoglycan synthesis</keyword>
<keyword evidence="4" id="KW-1185">Reference proteome</keyword>
<dbReference type="PANTHER" id="PTHR10291:SF0">
    <property type="entry name" value="DEHYDRODOLICHYL DIPHOSPHATE SYNTHASE 2"/>
    <property type="match status" value="1"/>
</dbReference>
<comment type="catalytic activity">
    <reaction evidence="2">
        <text>8 isopentenyl diphosphate + (2E,6E)-farnesyl diphosphate = di-trans,octa-cis-undecaprenyl diphosphate + 8 diphosphate</text>
        <dbReference type="Rhea" id="RHEA:27551"/>
        <dbReference type="ChEBI" id="CHEBI:33019"/>
        <dbReference type="ChEBI" id="CHEBI:58405"/>
        <dbReference type="ChEBI" id="CHEBI:128769"/>
        <dbReference type="ChEBI" id="CHEBI:175763"/>
        <dbReference type="EC" id="2.5.1.31"/>
    </reaction>
</comment>
<dbReference type="FunFam" id="3.40.1180.10:FF:000001">
    <property type="entry name" value="(2E,6E)-farnesyl-diphosphate-specific ditrans,polycis-undecaprenyl-diphosphate synthase"/>
    <property type="match status" value="1"/>
</dbReference>
<dbReference type="GO" id="GO:0016094">
    <property type="term" value="P:polyprenol biosynthetic process"/>
    <property type="evidence" value="ECO:0007669"/>
    <property type="project" value="TreeGrafter"/>
</dbReference>
<feature type="active site" description="Proton acceptor" evidence="2">
    <location>
        <position position="72"/>
    </location>
</feature>
<feature type="binding site" evidence="2">
    <location>
        <position position="29"/>
    </location>
    <ligand>
        <name>substrate</name>
    </ligand>
</feature>
<dbReference type="GO" id="GO:0008360">
    <property type="term" value="P:regulation of cell shape"/>
    <property type="evidence" value="ECO:0007669"/>
    <property type="project" value="UniProtKB-KW"/>
</dbReference>
<dbReference type="PANTHER" id="PTHR10291">
    <property type="entry name" value="DEHYDRODOLICHYL DIPHOSPHATE SYNTHASE FAMILY MEMBER"/>
    <property type="match status" value="1"/>
</dbReference>
<feature type="binding site" evidence="2">
    <location>
        <position position="75"/>
    </location>
    <ligand>
        <name>substrate</name>
    </ligand>
</feature>
<dbReference type="Pfam" id="PF01255">
    <property type="entry name" value="Prenyltransf"/>
    <property type="match status" value="1"/>
</dbReference>
<dbReference type="STRING" id="489703.SAMN04488038_101435"/>
<comment type="function">
    <text evidence="2">Catalyzes the sequential condensation of isopentenyl diphosphate (IPP) with (2E,6E)-farnesyl diphosphate (E,E-FPP) to yield (2Z,6Z,10Z,14Z,18Z,22Z,26Z,30Z,34E,38E)-undecaprenyl diphosphate (di-trans,octa-cis-UPP). UPP is the precursor of glycosyl carrier lipid in the biosynthesis of bacterial cell wall polysaccharide components such as peptidoglycan and lipopolysaccharide.</text>
</comment>
<feature type="binding site" evidence="2">
    <location>
        <begin position="25"/>
        <end position="28"/>
    </location>
    <ligand>
        <name>substrate</name>
    </ligand>
</feature>
<evidence type="ECO:0000256" key="1">
    <source>
        <dbReference type="ARBA" id="ARBA00022679"/>
    </source>
</evidence>
<proteinExistence type="inferred from homology"/>
<dbReference type="InterPro" id="IPR018520">
    <property type="entry name" value="UPP_synth-like_CS"/>
</dbReference>
<dbReference type="GO" id="GO:0008834">
    <property type="term" value="F:ditrans,polycis-undecaprenyl-diphosphate synthase [(2E,6E)-farnesyl-diphosphate specific] activity"/>
    <property type="evidence" value="ECO:0007669"/>
    <property type="project" value="UniProtKB-UniRule"/>
</dbReference>
<feature type="binding site" evidence="2">
    <location>
        <position position="185"/>
    </location>
    <ligand>
        <name>substrate</name>
    </ligand>
</feature>
<dbReference type="HAMAP" id="MF_01139">
    <property type="entry name" value="ISPT"/>
    <property type="match status" value="1"/>
</dbReference>
<gene>
    <name evidence="2" type="primary">uppS</name>
    <name evidence="3" type="ORF">SAMN04488038_101435</name>
</gene>
<dbReference type="GO" id="GO:0071555">
    <property type="term" value="P:cell wall organization"/>
    <property type="evidence" value="ECO:0007669"/>
    <property type="project" value="UniProtKB-KW"/>
</dbReference>
<dbReference type="InterPro" id="IPR036424">
    <property type="entry name" value="UPP_synth-like_sf"/>
</dbReference>
<sequence>MSVNRQLPTAAGTSPLQHVAIIMDGNGRWAQRRGLPRAEGHRAGVQAVRRIVQAAGKAGIKVLTLFAFSQENWKRPPLEVRLLMLLLQSTLTQELGELHERNIRLRVIGAHDNIDAGLRERIAEAERLTAGNTAMTLVIALGYGGQWDIVQAAKQVLAQGRELTAEHIEQCLSTAQWPAPDLLIRTGGEYRISNFMLWQLAYTELYFSELLWPDADAGLIETALAWYQSRERRFGGLLNAQA</sequence>
<dbReference type="Proteomes" id="UP000199233">
    <property type="component" value="Unassembled WGS sequence"/>
</dbReference>
<dbReference type="EC" id="2.5.1.31" evidence="2"/>
<organism evidence="3 4">
    <name type="scientific">Solimonas aquatica</name>
    <dbReference type="NCBI Taxonomy" id="489703"/>
    <lineage>
        <taxon>Bacteria</taxon>
        <taxon>Pseudomonadati</taxon>
        <taxon>Pseudomonadota</taxon>
        <taxon>Gammaproteobacteria</taxon>
        <taxon>Nevskiales</taxon>
        <taxon>Nevskiaceae</taxon>
        <taxon>Solimonas</taxon>
    </lineage>
</organism>
<feature type="binding site" evidence="2">
    <location>
        <position position="41"/>
    </location>
    <ligand>
        <name>substrate</name>
    </ligand>
</feature>
<keyword evidence="2" id="KW-0133">Cell shape</keyword>
<dbReference type="PROSITE" id="PS01066">
    <property type="entry name" value="UPP_SYNTHASE"/>
    <property type="match status" value="1"/>
</dbReference>
<reference evidence="3 4" key="1">
    <citation type="submission" date="2016-10" db="EMBL/GenBank/DDBJ databases">
        <authorList>
            <person name="de Groot N.N."/>
        </authorList>
    </citation>
    <scope>NUCLEOTIDE SEQUENCE [LARGE SCALE GENOMIC DNA]</scope>
    <source>
        <strain evidence="3 4">DSM 25927</strain>
    </source>
</reference>
<comment type="similarity">
    <text evidence="2">Belongs to the UPP synthase family.</text>
</comment>
<keyword evidence="2" id="KW-0460">Magnesium</keyword>
<feature type="binding site" evidence="2">
    <location>
        <begin position="69"/>
        <end position="71"/>
    </location>
    <ligand>
        <name>substrate</name>
    </ligand>
</feature>
<evidence type="ECO:0000313" key="4">
    <source>
        <dbReference type="Proteomes" id="UP000199233"/>
    </source>
</evidence>
<feature type="binding site" evidence="2">
    <location>
        <position position="37"/>
    </location>
    <ligand>
        <name>substrate</name>
    </ligand>
</feature>
<feature type="active site" evidence="2">
    <location>
        <position position="24"/>
    </location>
</feature>
<dbReference type="SUPFAM" id="SSF64005">
    <property type="entry name" value="Undecaprenyl diphosphate synthase"/>
    <property type="match status" value="1"/>
</dbReference>
<name>A0A1H9AKS5_9GAMM</name>
<accession>A0A1H9AKS5</accession>
<feature type="binding site" evidence="2">
    <location>
        <position position="24"/>
    </location>
    <ligand>
        <name>Mg(2+)</name>
        <dbReference type="ChEBI" id="CHEBI:18420"/>
    </ligand>
</feature>
<dbReference type="Gene3D" id="3.40.1180.10">
    <property type="entry name" value="Decaprenyl diphosphate synthase-like"/>
    <property type="match status" value="1"/>
</dbReference>
<dbReference type="RefSeq" id="WP_245732310.1">
    <property type="nucleotide sequence ID" value="NZ_FOFS01000001.1"/>
</dbReference>
<feature type="binding site" evidence="2">
    <location>
        <position position="204"/>
    </location>
    <ligand>
        <name>Mg(2+)</name>
        <dbReference type="ChEBI" id="CHEBI:18420"/>
    </ligand>
</feature>
<comment type="cofactor">
    <cofactor evidence="2">
        <name>Mg(2+)</name>
        <dbReference type="ChEBI" id="CHEBI:18420"/>
    </cofactor>
    <text evidence="2">Binds 2 magnesium ions per subunit.</text>
</comment>
<evidence type="ECO:0000256" key="2">
    <source>
        <dbReference type="HAMAP-Rule" id="MF_01139"/>
    </source>
</evidence>